<evidence type="ECO:0000313" key="1">
    <source>
        <dbReference type="EMBL" id="CDM28367.1"/>
    </source>
</evidence>
<organism evidence="1 2">
    <name type="scientific">Penicillium roqueforti (strain FM164)</name>
    <dbReference type="NCBI Taxonomy" id="1365484"/>
    <lineage>
        <taxon>Eukaryota</taxon>
        <taxon>Fungi</taxon>
        <taxon>Dikarya</taxon>
        <taxon>Ascomycota</taxon>
        <taxon>Pezizomycotina</taxon>
        <taxon>Eurotiomycetes</taxon>
        <taxon>Eurotiomycetidae</taxon>
        <taxon>Eurotiales</taxon>
        <taxon>Aspergillaceae</taxon>
        <taxon>Penicillium</taxon>
    </lineage>
</organism>
<accession>W6QFJ5</accession>
<dbReference type="AlphaFoldDB" id="W6QFJ5"/>
<name>W6QFJ5_PENRF</name>
<proteinExistence type="predicted"/>
<sequence length="114" mass="12633">MIILSRVPRIHRFSTDRAWLYIVMGYVKGHVKDPFNDSHLIAKVAQVLDYLSTLAANHPGNLGGWLSWGFSGLRRKTQLSFDDGLTADCFQAREIPSALALHIAPGILSGNQMV</sequence>
<protein>
    <submittedName>
        <fullName evidence="1">Genomic scaffold, ProqFM164S01</fullName>
    </submittedName>
</protein>
<evidence type="ECO:0000313" key="2">
    <source>
        <dbReference type="Proteomes" id="UP000030686"/>
    </source>
</evidence>
<gene>
    <name evidence="1" type="ORF">PROQFM164_S01g002178</name>
</gene>
<dbReference type="EMBL" id="HG792015">
    <property type="protein sequence ID" value="CDM28367.1"/>
    <property type="molecule type" value="Genomic_DNA"/>
</dbReference>
<dbReference type="Proteomes" id="UP000030686">
    <property type="component" value="Unassembled WGS sequence"/>
</dbReference>
<reference evidence="1" key="1">
    <citation type="journal article" date="2014" name="Nat. Commun.">
        <title>Multiple recent horizontal transfers of a large genomic region in cheese making fungi.</title>
        <authorList>
            <person name="Cheeseman K."/>
            <person name="Ropars J."/>
            <person name="Renault P."/>
            <person name="Dupont J."/>
            <person name="Gouzy J."/>
            <person name="Branca A."/>
            <person name="Abraham A.L."/>
            <person name="Ceppi M."/>
            <person name="Conseiller E."/>
            <person name="Debuchy R."/>
            <person name="Malagnac F."/>
            <person name="Goarin A."/>
            <person name="Silar P."/>
            <person name="Lacoste S."/>
            <person name="Sallet E."/>
            <person name="Bensimon A."/>
            <person name="Giraud T."/>
            <person name="Brygoo Y."/>
        </authorList>
    </citation>
    <scope>NUCLEOTIDE SEQUENCE [LARGE SCALE GENOMIC DNA]</scope>
    <source>
        <strain evidence="1">FM164</strain>
    </source>
</reference>
<dbReference type="STRING" id="1365484.W6QFJ5"/>
<keyword evidence="2" id="KW-1185">Reference proteome</keyword>